<dbReference type="GO" id="GO:0034045">
    <property type="term" value="C:phagophore assembly site membrane"/>
    <property type="evidence" value="ECO:0007669"/>
    <property type="project" value="TreeGrafter"/>
</dbReference>
<evidence type="ECO:0000256" key="4">
    <source>
        <dbReference type="ARBA" id="ARBA00022840"/>
    </source>
</evidence>
<dbReference type="GO" id="GO:0005829">
    <property type="term" value="C:cytosol"/>
    <property type="evidence" value="ECO:0007669"/>
    <property type="project" value="TreeGrafter"/>
</dbReference>
<accession>I5AXF1</accession>
<dbReference type="SMART" id="SM00219">
    <property type="entry name" value="TyrKc"/>
    <property type="match status" value="1"/>
</dbReference>
<evidence type="ECO:0000259" key="7">
    <source>
        <dbReference type="PROSITE" id="PS50011"/>
    </source>
</evidence>
<dbReference type="Proteomes" id="UP000005753">
    <property type="component" value="Chromosome"/>
</dbReference>
<keyword evidence="10" id="KW-1185">Reference proteome</keyword>
<dbReference type="InterPro" id="IPR011009">
    <property type="entry name" value="Kinase-like_dom_sf"/>
</dbReference>
<dbReference type="PROSITE" id="PS50011">
    <property type="entry name" value="PROTEIN_KINASE_DOM"/>
    <property type="match status" value="1"/>
</dbReference>
<feature type="domain" description="Protein kinase" evidence="7">
    <location>
        <begin position="49"/>
        <end position="349"/>
    </location>
</feature>
<feature type="domain" description="PASTA" evidence="8">
    <location>
        <begin position="726"/>
        <end position="792"/>
    </location>
</feature>
<dbReference type="EMBL" id="CM001487">
    <property type="protein sequence ID" value="EIM58474.1"/>
    <property type="molecule type" value="Genomic_DNA"/>
</dbReference>
<dbReference type="GO" id="GO:0005776">
    <property type="term" value="C:autophagosome"/>
    <property type="evidence" value="ECO:0007669"/>
    <property type="project" value="TreeGrafter"/>
</dbReference>
<evidence type="ECO:0000313" key="10">
    <source>
        <dbReference type="Proteomes" id="UP000005753"/>
    </source>
</evidence>
<dbReference type="SMART" id="SM00740">
    <property type="entry name" value="PASTA"/>
    <property type="match status" value="6"/>
</dbReference>
<keyword evidence="9" id="KW-0723">Serine/threonine-protein kinase</keyword>
<gene>
    <name evidence="9" type="ORF">EubceDRAFT1_2774</name>
</gene>
<dbReference type="InterPro" id="IPR005543">
    <property type="entry name" value="PASTA_dom"/>
</dbReference>
<feature type="domain" description="PASTA" evidence="8">
    <location>
        <begin position="659"/>
        <end position="725"/>
    </location>
</feature>
<dbReference type="GO" id="GO:0042594">
    <property type="term" value="P:response to starvation"/>
    <property type="evidence" value="ECO:0007669"/>
    <property type="project" value="TreeGrafter"/>
</dbReference>
<protein>
    <submittedName>
        <fullName evidence="9">Serine/threonine protein kinase</fullName>
    </submittedName>
</protein>
<dbReference type="InterPro" id="IPR000719">
    <property type="entry name" value="Prot_kinase_dom"/>
</dbReference>
<evidence type="ECO:0000256" key="2">
    <source>
        <dbReference type="ARBA" id="ARBA00022741"/>
    </source>
</evidence>
<feature type="domain" description="PASTA" evidence="8">
    <location>
        <begin position="456"/>
        <end position="522"/>
    </location>
</feature>
<dbReference type="Gene3D" id="3.30.200.20">
    <property type="entry name" value="Phosphorylase Kinase, domain 1"/>
    <property type="match status" value="1"/>
</dbReference>
<dbReference type="CDD" id="cd06577">
    <property type="entry name" value="PASTA_pknB"/>
    <property type="match status" value="6"/>
</dbReference>
<dbReference type="Gene3D" id="3.30.10.20">
    <property type="match status" value="6"/>
</dbReference>
<dbReference type="Pfam" id="PF03793">
    <property type="entry name" value="PASTA"/>
    <property type="match status" value="6"/>
</dbReference>
<sequence>MRDEQKQCMGCMQFYDAEYDVCPHCGYSENEGAQELLHLDPGTVLQGRYIVGKSIGYGGFGVTYIGWDKKLKRRLAIKEYLPSEFATRQVHHADLMIVSSDKKVKQYQDGIKKFLKEGTKLAQLTDIDAIVHMYDCFEENKTAYIVMEYLEGVTLGAYLKEKGQLTQDETMTLMIPILEALEKVHAKGLIHRDIAPDNIFLVKDEEGKLHPKLIDFGAAKFATTSHSKSLTVLIKPGYSPEEQYRSNGDQGTYTDVYALASCMYKMVTGIQPPDSFERRTQIEAKHKDILVNPLKYAPDLTDNFVIALLNAMNVRIEDRTYDTQQFEEELLSFEPVKRRGTSIKKIDFLRWPLWAKISVPTGGVAAMALLVFVALKVFSNPVAAFKLPDGMTRVPDFVTASEEEAKQWAKEQFLVLQQSGAEYSPAMDVGLVLSQDKAVGSIVNSNTPVSVVISTAEEKYELPDVTGMKVEDARKALECMGLVVTEKTGSRDGLQADCVVEQKTEPYTEVKTGDEVTLVVSEGDSKGGKVPDFTSMTYEEALKAAKEAGISVVVGEKIFSRTEKDTMVQKQDVEAGKELKAGEAVTLTTALEWHRFKMPNLFLKSEDTALQLLKNIGITPELKEEYSEVYSAGLISQQNIKHNVKVEPDTAINLRVSLGSKPFEMIDLRKMTEEEAREALEKKGLVVVVEYGFDEKVPEGQVISQSVDAGKDVTRGSEIKIVICSEKDIIKLDDYTGQDGDSAKKQLEKLKLNVQINEIYSDTAKKGEVVEQLPAAGSKQVPGSTVVLSISKGKDPEKERREAEEKKAAESKKIVTEYRSRKRETTVSNDASLPGWTLYNTTTSWSDYGGWSGWSESAPNQSDAVQVESKTQYQYRDKEFTTASQPELAGWTQTGEAGRHWGEWGPWSYWNTNPVSGSDSREVRCQTVYRYYHYICPRCGAGQPYHGSLSYSKCYPQFGGCGAYPIGDGGYEEKLFTTPWSSAAATGVYDKKMINEEGIWFVLDVLGPETGYSYRDRSQIIDYNFERWGGWSGWQDGAVSGSGKRQVNTRTVYRSRSRSQVTTYMYERWGEWSAYSRTPIQQTADTEVQTRTVHE</sequence>
<feature type="region of interest" description="Disordered" evidence="6">
    <location>
        <begin position="792"/>
        <end position="811"/>
    </location>
</feature>
<dbReference type="PROSITE" id="PS00109">
    <property type="entry name" value="PROTEIN_KINASE_TYR"/>
    <property type="match status" value="1"/>
</dbReference>
<feature type="domain" description="PASTA" evidence="8">
    <location>
        <begin position="592"/>
        <end position="658"/>
    </location>
</feature>
<dbReference type="Gene3D" id="1.10.510.10">
    <property type="entry name" value="Transferase(Phosphotransferase) domain 1"/>
    <property type="match status" value="1"/>
</dbReference>
<dbReference type="SUPFAM" id="SSF54184">
    <property type="entry name" value="Penicillin-binding protein 2x (pbp-2x), c-terminal domain"/>
    <property type="match status" value="1"/>
</dbReference>
<dbReference type="CDD" id="cd14014">
    <property type="entry name" value="STKc_PknB_like"/>
    <property type="match status" value="1"/>
</dbReference>
<dbReference type="eggNOG" id="COG0515">
    <property type="taxonomic scope" value="Bacteria"/>
</dbReference>
<dbReference type="PROSITE" id="PS51178">
    <property type="entry name" value="PASTA"/>
    <property type="match status" value="5"/>
</dbReference>
<dbReference type="InterPro" id="IPR045269">
    <property type="entry name" value="Atg1-like"/>
</dbReference>
<dbReference type="GO" id="GO:0005524">
    <property type="term" value="F:ATP binding"/>
    <property type="evidence" value="ECO:0007669"/>
    <property type="project" value="UniProtKB-UniRule"/>
</dbReference>
<keyword evidence="2 5" id="KW-0547">Nucleotide-binding</keyword>
<dbReference type="PANTHER" id="PTHR24348">
    <property type="entry name" value="SERINE/THREONINE-PROTEIN KINASE UNC-51-RELATED"/>
    <property type="match status" value="1"/>
</dbReference>
<dbReference type="HOGENOM" id="CLU_283973_0_0_9"/>
<keyword evidence="3 9" id="KW-0418">Kinase</keyword>
<reference evidence="9 10" key="1">
    <citation type="submission" date="2010-08" db="EMBL/GenBank/DDBJ databases">
        <authorList>
            <consortium name="US DOE Joint Genome Institute (JGI-PGF)"/>
            <person name="Lucas S."/>
            <person name="Copeland A."/>
            <person name="Lapidus A."/>
            <person name="Cheng J.-F."/>
            <person name="Bruce D."/>
            <person name="Goodwin L."/>
            <person name="Pitluck S."/>
            <person name="Land M.L."/>
            <person name="Hauser L."/>
            <person name="Chang Y.-J."/>
            <person name="Anderson I.J."/>
            <person name="Johnson E."/>
            <person name="Mulhopadhyay B."/>
            <person name="Kyrpides N."/>
            <person name="Woyke T.J."/>
        </authorList>
    </citation>
    <scope>NUCLEOTIDE SEQUENCE [LARGE SCALE GENOMIC DNA]</scope>
    <source>
        <strain evidence="9 10">6</strain>
    </source>
</reference>
<dbReference type="OrthoDB" id="9788659at2"/>
<dbReference type="InterPro" id="IPR017441">
    <property type="entry name" value="Protein_kinase_ATP_BS"/>
</dbReference>
<evidence type="ECO:0000259" key="8">
    <source>
        <dbReference type="PROSITE" id="PS51178"/>
    </source>
</evidence>
<keyword evidence="1" id="KW-0808">Transferase</keyword>
<feature type="binding site" evidence="5">
    <location>
        <position position="78"/>
    </location>
    <ligand>
        <name>ATP</name>
        <dbReference type="ChEBI" id="CHEBI:30616"/>
    </ligand>
</feature>
<dbReference type="PROSITE" id="PS00107">
    <property type="entry name" value="PROTEIN_KINASE_ATP"/>
    <property type="match status" value="1"/>
</dbReference>
<name>I5AXF1_EUBC6</name>
<evidence type="ECO:0000256" key="1">
    <source>
        <dbReference type="ARBA" id="ARBA00022679"/>
    </source>
</evidence>
<evidence type="ECO:0000256" key="3">
    <source>
        <dbReference type="ARBA" id="ARBA00022777"/>
    </source>
</evidence>
<dbReference type="Pfam" id="PF00069">
    <property type="entry name" value="Pkinase"/>
    <property type="match status" value="1"/>
</dbReference>
<dbReference type="InterPro" id="IPR008266">
    <property type="entry name" value="Tyr_kinase_AS"/>
</dbReference>
<dbReference type="AlphaFoldDB" id="I5AXF1"/>
<dbReference type="STRING" id="633697.EubceDRAFT1_2774"/>
<dbReference type="SUPFAM" id="SSF56112">
    <property type="entry name" value="Protein kinase-like (PK-like)"/>
    <property type="match status" value="1"/>
</dbReference>
<dbReference type="GO" id="GO:0004674">
    <property type="term" value="F:protein serine/threonine kinase activity"/>
    <property type="evidence" value="ECO:0007669"/>
    <property type="project" value="UniProtKB-KW"/>
</dbReference>
<proteinExistence type="predicted"/>
<evidence type="ECO:0000256" key="5">
    <source>
        <dbReference type="PROSITE-ProRule" id="PRU10141"/>
    </source>
</evidence>
<evidence type="ECO:0000256" key="6">
    <source>
        <dbReference type="SAM" id="MobiDB-lite"/>
    </source>
</evidence>
<feature type="domain" description="PASTA" evidence="8">
    <location>
        <begin position="524"/>
        <end position="591"/>
    </location>
</feature>
<keyword evidence="4 5" id="KW-0067">ATP-binding</keyword>
<reference evidence="9 10" key="2">
    <citation type="submission" date="2012-02" db="EMBL/GenBank/DDBJ databases">
        <title>Improved High-Quality Draft sequence of Eubacterium cellulosolvens 6.</title>
        <authorList>
            <consortium name="US DOE Joint Genome Institute"/>
            <person name="Lucas S."/>
            <person name="Han J."/>
            <person name="Lapidus A."/>
            <person name="Cheng J.-F."/>
            <person name="Goodwin L."/>
            <person name="Pitluck S."/>
            <person name="Peters L."/>
            <person name="Mikhailova N."/>
            <person name="Gu W."/>
            <person name="Detter J.C."/>
            <person name="Han C."/>
            <person name="Tapia R."/>
            <person name="Land M."/>
            <person name="Hauser L."/>
            <person name="Kyrpides N."/>
            <person name="Ivanova N."/>
            <person name="Pagani I."/>
            <person name="Johnson E."/>
            <person name="Mukhopadhyay B."/>
            <person name="Anderson I."/>
            <person name="Woyke T."/>
        </authorList>
    </citation>
    <scope>NUCLEOTIDE SEQUENCE [LARGE SCALE GENOMIC DNA]</scope>
    <source>
        <strain evidence="9 10">6</strain>
    </source>
</reference>
<dbReference type="PANTHER" id="PTHR24348:SF22">
    <property type="entry name" value="NON-SPECIFIC SERINE_THREONINE PROTEIN KINASE"/>
    <property type="match status" value="1"/>
</dbReference>
<evidence type="ECO:0000313" key="9">
    <source>
        <dbReference type="EMBL" id="EIM58474.1"/>
    </source>
</evidence>
<organism evidence="9 10">
    <name type="scientific">Eubacterium cellulosolvens (strain ATCC 43171 / JCM 9499 / 6)</name>
    <name type="common">Cillobacterium cellulosolvens</name>
    <dbReference type="NCBI Taxonomy" id="633697"/>
    <lineage>
        <taxon>Bacteria</taxon>
        <taxon>Bacillati</taxon>
        <taxon>Bacillota</taxon>
        <taxon>Clostridia</taxon>
        <taxon>Eubacteriales</taxon>
        <taxon>Eubacteriaceae</taxon>
        <taxon>Eubacterium</taxon>
    </lineage>
</organism>
<dbReference type="GO" id="GO:0004713">
    <property type="term" value="F:protein tyrosine kinase activity"/>
    <property type="evidence" value="ECO:0007669"/>
    <property type="project" value="InterPro"/>
</dbReference>
<dbReference type="InterPro" id="IPR020635">
    <property type="entry name" value="Tyr_kinase_cat_dom"/>
</dbReference>